<organism evidence="3 4">
    <name type="scientific">Diploscapter pachys</name>
    <dbReference type="NCBI Taxonomy" id="2018661"/>
    <lineage>
        <taxon>Eukaryota</taxon>
        <taxon>Metazoa</taxon>
        <taxon>Ecdysozoa</taxon>
        <taxon>Nematoda</taxon>
        <taxon>Chromadorea</taxon>
        <taxon>Rhabditida</taxon>
        <taxon>Rhabditina</taxon>
        <taxon>Rhabditomorpha</taxon>
        <taxon>Rhabditoidea</taxon>
        <taxon>Rhabditidae</taxon>
        <taxon>Diploscapter</taxon>
    </lineage>
</organism>
<comment type="caution">
    <text evidence="3">The sequence shown here is derived from an EMBL/GenBank/DDBJ whole genome shotgun (WGS) entry which is preliminary data.</text>
</comment>
<name>A0A2A2M0T6_9BILA</name>
<dbReference type="InterPro" id="IPR032675">
    <property type="entry name" value="LRR_dom_sf"/>
</dbReference>
<dbReference type="Proteomes" id="UP000218231">
    <property type="component" value="Unassembled WGS sequence"/>
</dbReference>
<sequence>METEAGCSLIEKIEYKYLDDDDATVEEFLLTGFTGCSPCKMASQRGLEMVVLNNMNINSAGDTTKLANLVRHVSEVDLGWNQLSNWEEIALIMANLPNMRCLNLGHNPIGKELTVELPNLPRLHTLILNGTNLPLATLRKLFSVLPNLSELHMSDNCLEVEENEENVEPISDKVHTLHLNRCGISDWQNALKILAAFPNRKTVFMCENPIKSIEHHQISHQQLNTLTTLNLTKTEIDTWESIDNLDKLPALTELRIPNIPLLDEYSEEERIHLIIGRIEKLRELNGSDISPQQRETSERFFIRYFQDSENKPSQYNRLIEKHGSLERLVKVDLKPKITVSVNAICEEKNYAQKLKLHLNKNLGDLMKFLEKDTGIPYNRIRLFHITPDGQVEECRFPNMPLHTLRIDDGDTLNIQMYKAFHLNCVCANSDRKPAKIIIN</sequence>
<dbReference type="PANTHER" id="PTHR18849">
    <property type="entry name" value="LEUCINE RICH REPEAT PROTEIN"/>
    <property type="match status" value="1"/>
</dbReference>
<evidence type="ECO:0000256" key="1">
    <source>
        <dbReference type="ARBA" id="ARBA00022614"/>
    </source>
</evidence>
<dbReference type="AlphaFoldDB" id="A0A2A2M0T6"/>
<dbReference type="PANTHER" id="PTHR18849:SF0">
    <property type="entry name" value="CILIA- AND FLAGELLA-ASSOCIATED PROTEIN 410-RELATED"/>
    <property type="match status" value="1"/>
</dbReference>
<accession>A0A2A2M0T6</accession>
<dbReference type="InterPro" id="IPR029071">
    <property type="entry name" value="Ubiquitin-like_domsf"/>
</dbReference>
<dbReference type="Pfam" id="PF13516">
    <property type="entry name" value="LRR_6"/>
    <property type="match status" value="1"/>
</dbReference>
<dbReference type="OrthoDB" id="5855206at2759"/>
<protein>
    <recommendedName>
        <fullName evidence="5">Ubiquitin-like domain-containing protein</fullName>
    </recommendedName>
</protein>
<evidence type="ECO:0000313" key="3">
    <source>
        <dbReference type="EMBL" id="PAV92141.1"/>
    </source>
</evidence>
<evidence type="ECO:0000313" key="4">
    <source>
        <dbReference type="Proteomes" id="UP000218231"/>
    </source>
</evidence>
<evidence type="ECO:0008006" key="5">
    <source>
        <dbReference type="Google" id="ProtNLM"/>
    </source>
</evidence>
<gene>
    <name evidence="3" type="ORF">WR25_26411</name>
</gene>
<proteinExistence type="predicted"/>
<dbReference type="SUPFAM" id="SSF54236">
    <property type="entry name" value="Ubiquitin-like"/>
    <property type="match status" value="1"/>
</dbReference>
<reference evidence="3 4" key="1">
    <citation type="journal article" date="2017" name="Curr. Biol.">
        <title>Genome architecture and evolution of a unichromosomal asexual nematode.</title>
        <authorList>
            <person name="Fradin H."/>
            <person name="Zegar C."/>
            <person name="Gutwein M."/>
            <person name="Lucas J."/>
            <person name="Kovtun M."/>
            <person name="Corcoran D."/>
            <person name="Baugh L.R."/>
            <person name="Kiontke K."/>
            <person name="Gunsalus K."/>
            <person name="Fitch D.H."/>
            <person name="Piano F."/>
        </authorList>
    </citation>
    <scope>NUCLEOTIDE SEQUENCE [LARGE SCALE GENOMIC DNA]</scope>
    <source>
        <strain evidence="3">PF1309</strain>
    </source>
</reference>
<keyword evidence="4" id="KW-1185">Reference proteome</keyword>
<evidence type="ECO:0000256" key="2">
    <source>
        <dbReference type="ARBA" id="ARBA00022737"/>
    </source>
</evidence>
<dbReference type="SUPFAM" id="SSF52058">
    <property type="entry name" value="L domain-like"/>
    <property type="match status" value="1"/>
</dbReference>
<dbReference type="STRING" id="2018661.A0A2A2M0T6"/>
<keyword evidence="2" id="KW-0677">Repeat</keyword>
<keyword evidence="1" id="KW-0433">Leucine-rich repeat</keyword>
<dbReference type="Gene3D" id="3.80.10.10">
    <property type="entry name" value="Ribonuclease Inhibitor"/>
    <property type="match status" value="2"/>
</dbReference>
<dbReference type="EMBL" id="LIAE01006262">
    <property type="protein sequence ID" value="PAV92141.1"/>
    <property type="molecule type" value="Genomic_DNA"/>
</dbReference>
<dbReference type="InterPro" id="IPR001611">
    <property type="entry name" value="Leu-rich_rpt"/>
</dbReference>